<organism evidence="1 2">
    <name type="scientific">Halolamina pelagica</name>
    <dbReference type="NCBI Taxonomy" id="699431"/>
    <lineage>
        <taxon>Archaea</taxon>
        <taxon>Methanobacteriati</taxon>
        <taxon>Methanobacteriota</taxon>
        <taxon>Stenosarchaea group</taxon>
        <taxon>Halobacteria</taxon>
        <taxon>Halobacteriales</taxon>
        <taxon>Haloferacaceae</taxon>
    </lineage>
</organism>
<evidence type="ECO:0000313" key="2">
    <source>
        <dbReference type="Proteomes" id="UP000183769"/>
    </source>
</evidence>
<reference evidence="2" key="1">
    <citation type="submission" date="2016-10" db="EMBL/GenBank/DDBJ databases">
        <authorList>
            <person name="Varghese N."/>
            <person name="Submissions S."/>
        </authorList>
    </citation>
    <scope>NUCLEOTIDE SEQUENCE [LARGE SCALE GENOMIC DNA]</scope>
    <source>
        <strain evidence="2">CGMCC 1.10329</strain>
    </source>
</reference>
<proteinExistence type="predicted"/>
<dbReference type="Proteomes" id="UP000183769">
    <property type="component" value="Unassembled WGS sequence"/>
</dbReference>
<gene>
    <name evidence="1" type="ORF">SAMN05216277_103260</name>
</gene>
<name>A0A1I5Q5B8_9EURY</name>
<dbReference type="AlphaFoldDB" id="A0A1I5Q5B8"/>
<dbReference type="EMBL" id="FOXI01000003">
    <property type="protein sequence ID" value="SFP41402.1"/>
    <property type="molecule type" value="Genomic_DNA"/>
</dbReference>
<evidence type="ECO:0000313" key="1">
    <source>
        <dbReference type="EMBL" id="SFP41402.1"/>
    </source>
</evidence>
<protein>
    <submittedName>
        <fullName evidence="1">Uncharacterized protein</fullName>
    </submittedName>
</protein>
<accession>A0A1I5Q5B8</accession>
<dbReference type="RefSeq" id="WP_074876639.1">
    <property type="nucleotide sequence ID" value="NZ_FOXI01000003.1"/>
</dbReference>
<sequence length="99" mass="11518">MIQKTINIQTSHKKFIDGSALSLSRAVRQHIEAINNDEREMPSEDARRSPENDYVRTTIVIDDIHQMFLERTDAKLSHLADDAIGYHVERERKLTELDE</sequence>
<keyword evidence="2" id="KW-1185">Reference proteome</keyword>